<evidence type="ECO:0000256" key="3">
    <source>
        <dbReference type="ARBA" id="ARBA00022603"/>
    </source>
</evidence>
<dbReference type="HAMAP" id="MF_00074">
    <property type="entry name" value="16SrRNA_methyltr_G"/>
    <property type="match status" value="1"/>
</dbReference>
<proteinExistence type="inferred from homology"/>
<comment type="caution">
    <text evidence="6">Lacks conserved residue(s) required for the propagation of feature annotation.</text>
</comment>
<protein>
    <recommendedName>
        <fullName evidence="6">Ribosomal RNA small subunit methyltransferase G</fullName>
        <ecNumber evidence="6">2.1.1.-</ecNumber>
    </recommendedName>
    <alternativeName>
        <fullName evidence="6">16S rRNA 7-methylguanosine methyltransferase</fullName>
        <shortName evidence="6">16S rRNA m7G methyltransferase</shortName>
    </alternativeName>
</protein>
<keyword evidence="8" id="KW-1185">Reference proteome</keyword>
<comment type="subcellular location">
    <subcellularLocation>
        <location evidence="6">Cytoplasm</location>
    </subcellularLocation>
</comment>
<organism evidence="7 8">
    <name type="scientific">Polaribacter glomeratus</name>
    <dbReference type="NCBI Taxonomy" id="102"/>
    <lineage>
        <taxon>Bacteria</taxon>
        <taxon>Pseudomonadati</taxon>
        <taxon>Bacteroidota</taxon>
        <taxon>Flavobacteriia</taxon>
        <taxon>Flavobacteriales</taxon>
        <taxon>Flavobacteriaceae</taxon>
    </lineage>
</organism>
<keyword evidence="3 6" id="KW-0489">Methyltransferase</keyword>
<dbReference type="PANTHER" id="PTHR31760:SF0">
    <property type="entry name" value="S-ADENOSYL-L-METHIONINE-DEPENDENT METHYLTRANSFERASES SUPERFAMILY PROTEIN"/>
    <property type="match status" value="1"/>
</dbReference>
<evidence type="ECO:0000256" key="5">
    <source>
        <dbReference type="ARBA" id="ARBA00022691"/>
    </source>
</evidence>
<keyword evidence="4 6" id="KW-0808">Transferase</keyword>
<comment type="caution">
    <text evidence="7">The sequence shown here is derived from an EMBL/GenBank/DDBJ whole genome shotgun (WGS) entry which is preliminary data.</text>
</comment>
<dbReference type="GO" id="GO:0070043">
    <property type="term" value="F:rRNA (guanine-N7-)-methyltransferase activity"/>
    <property type="evidence" value="ECO:0007669"/>
    <property type="project" value="UniProtKB-UniRule"/>
</dbReference>
<evidence type="ECO:0000313" key="8">
    <source>
        <dbReference type="Proteomes" id="UP000239068"/>
    </source>
</evidence>
<name>A0A2S7WIH0_9FLAO</name>
<comment type="similarity">
    <text evidence="6">Belongs to the methyltransferase superfamily. RNA methyltransferase RsmG family.</text>
</comment>
<gene>
    <name evidence="6" type="primary">rsmG</name>
    <name evidence="7" type="ORF">BTO16_16405</name>
</gene>
<dbReference type="Pfam" id="PF02527">
    <property type="entry name" value="GidB"/>
    <property type="match status" value="1"/>
</dbReference>
<evidence type="ECO:0000313" key="7">
    <source>
        <dbReference type="EMBL" id="PQJ77409.1"/>
    </source>
</evidence>
<dbReference type="EMBL" id="MSCM01000002">
    <property type="protein sequence ID" value="PQJ77409.1"/>
    <property type="molecule type" value="Genomic_DNA"/>
</dbReference>
<dbReference type="EC" id="2.1.1.-" evidence="6"/>
<keyword evidence="2 6" id="KW-0698">rRNA processing</keyword>
<dbReference type="Proteomes" id="UP000239068">
    <property type="component" value="Unassembled WGS sequence"/>
</dbReference>
<feature type="binding site" evidence="6">
    <location>
        <position position="71"/>
    </location>
    <ligand>
        <name>S-adenosyl-L-methionine</name>
        <dbReference type="ChEBI" id="CHEBI:59789"/>
    </ligand>
</feature>
<evidence type="ECO:0000256" key="4">
    <source>
        <dbReference type="ARBA" id="ARBA00022679"/>
    </source>
</evidence>
<dbReference type="RefSeq" id="WP_105022730.1">
    <property type="nucleotide sequence ID" value="NZ_MSCM01000002.1"/>
</dbReference>
<dbReference type="AlphaFoldDB" id="A0A2S7WIH0"/>
<reference evidence="7 8" key="1">
    <citation type="submission" date="2016-12" db="EMBL/GenBank/DDBJ databases">
        <title>Trade-off between light-utilization and light-protection in marine flavobacteria.</title>
        <authorList>
            <person name="Kumagai Y."/>
            <person name="Yoshizawa S."/>
            <person name="Kogure K."/>
            <person name="Iwasaki W."/>
        </authorList>
    </citation>
    <scope>NUCLEOTIDE SEQUENCE [LARGE SCALE GENOMIC DNA]</scope>
    <source>
        <strain evidence="7 8">ATCC 43844</strain>
    </source>
</reference>
<keyword evidence="1 6" id="KW-0963">Cytoplasm</keyword>
<feature type="binding site" evidence="6">
    <location>
        <position position="76"/>
    </location>
    <ligand>
        <name>S-adenosyl-L-methionine</name>
        <dbReference type="ChEBI" id="CHEBI:59789"/>
    </ligand>
</feature>
<dbReference type="GO" id="GO:0005829">
    <property type="term" value="C:cytosol"/>
    <property type="evidence" value="ECO:0007669"/>
    <property type="project" value="TreeGrafter"/>
</dbReference>
<dbReference type="PANTHER" id="PTHR31760">
    <property type="entry name" value="S-ADENOSYL-L-METHIONINE-DEPENDENT METHYLTRANSFERASES SUPERFAMILY PROTEIN"/>
    <property type="match status" value="1"/>
</dbReference>
<dbReference type="PIRSF" id="PIRSF003078">
    <property type="entry name" value="GidB"/>
    <property type="match status" value="1"/>
</dbReference>
<accession>A0A2S7WIH0</accession>
<dbReference type="OrthoDB" id="9808773at2"/>
<evidence type="ECO:0000256" key="1">
    <source>
        <dbReference type="ARBA" id="ARBA00022490"/>
    </source>
</evidence>
<evidence type="ECO:0000256" key="6">
    <source>
        <dbReference type="HAMAP-Rule" id="MF_00074"/>
    </source>
</evidence>
<comment type="function">
    <text evidence="6">Specifically methylates the N7 position of a guanine in 16S rRNA.</text>
</comment>
<dbReference type="InterPro" id="IPR029063">
    <property type="entry name" value="SAM-dependent_MTases_sf"/>
</dbReference>
<dbReference type="NCBIfam" id="TIGR00138">
    <property type="entry name" value="rsmG_gidB"/>
    <property type="match status" value="1"/>
</dbReference>
<feature type="binding site" evidence="6">
    <location>
        <position position="135"/>
    </location>
    <ligand>
        <name>S-adenosyl-L-methionine</name>
        <dbReference type="ChEBI" id="CHEBI:59789"/>
    </ligand>
</feature>
<dbReference type="InterPro" id="IPR003682">
    <property type="entry name" value="rRNA_ssu_MeTfrase_G"/>
</dbReference>
<keyword evidence="5 6" id="KW-0949">S-adenosyl-L-methionine</keyword>
<dbReference type="Gene3D" id="3.40.50.150">
    <property type="entry name" value="Vaccinia Virus protein VP39"/>
    <property type="match status" value="1"/>
</dbReference>
<evidence type="ECO:0000256" key="2">
    <source>
        <dbReference type="ARBA" id="ARBA00022552"/>
    </source>
</evidence>
<feature type="binding site" evidence="6">
    <location>
        <begin position="122"/>
        <end position="123"/>
    </location>
    <ligand>
        <name>S-adenosyl-L-methionine</name>
        <dbReference type="ChEBI" id="CHEBI:59789"/>
    </ligand>
</feature>
<dbReference type="CDD" id="cd02440">
    <property type="entry name" value="AdoMet_MTases"/>
    <property type="match status" value="1"/>
</dbReference>
<dbReference type="SUPFAM" id="SSF53335">
    <property type="entry name" value="S-adenosyl-L-methionine-dependent methyltransferases"/>
    <property type="match status" value="1"/>
</dbReference>
<sequence>MEIIHKYFKNLSDIQIEQFSKLQDLYEDWNLKINVVSRKDIDELYLRHVLHSLGIAKLIQFKPGAKVLDVGTGGGFPGIPLAILFPETQFHLVDSIGKKIKVVNEVVAGLGLLNVKTTNGRVEEDKDTYDFIVSRAVAEMETFVRWTKGKISKKQNHSLKNGILYLKGGDLTEELKLYTSATIYNLADYFEEEFYETKKVVHLGMKFK</sequence>